<dbReference type="Gene3D" id="1.10.238.10">
    <property type="entry name" value="EF-hand"/>
    <property type="match status" value="3"/>
</dbReference>
<dbReference type="PROSITE" id="PS50222">
    <property type="entry name" value="EF_HAND_2"/>
    <property type="match status" value="2"/>
</dbReference>
<feature type="compositionally biased region" description="Polar residues" evidence="1">
    <location>
        <begin position="519"/>
        <end position="550"/>
    </location>
</feature>
<dbReference type="SMART" id="SM00027">
    <property type="entry name" value="EH"/>
    <property type="match status" value="3"/>
</dbReference>
<dbReference type="SMART" id="SM00054">
    <property type="entry name" value="EFh"/>
    <property type="match status" value="5"/>
</dbReference>
<dbReference type="Gene3D" id="1.20.120.330">
    <property type="entry name" value="Nucleotidyltransferases domain 2"/>
    <property type="match status" value="1"/>
</dbReference>
<feature type="compositionally biased region" description="Polar residues" evidence="1">
    <location>
        <begin position="392"/>
        <end position="423"/>
    </location>
</feature>
<feature type="compositionally biased region" description="Polar residues" evidence="1">
    <location>
        <begin position="587"/>
        <end position="597"/>
    </location>
</feature>
<dbReference type="InterPro" id="IPR011992">
    <property type="entry name" value="EF-hand-dom_pair"/>
</dbReference>
<evidence type="ECO:0000256" key="1">
    <source>
        <dbReference type="SAM" id="MobiDB-lite"/>
    </source>
</evidence>
<feature type="compositionally biased region" description="Low complexity" evidence="1">
    <location>
        <begin position="368"/>
        <end position="386"/>
    </location>
</feature>
<feature type="compositionally biased region" description="Low complexity" evidence="1">
    <location>
        <begin position="640"/>
        <end position="700"/>
    </location>
</feature>
<feature type="compositionally biased region" description="Polar residues" evidence="1">
    <location>
        <begin position="558"/>
        <end position="570"/>
    </location>
</feature>
<gene>
    <name evidence="4" type="ORF">LRAMOSA03973</name>
</gene>
<feature type="compositionally biased region" description="Basic and acidic residues" evidence="1">
    <location>
        <begin position="601"/>
        <end position="610"/>
    </location>
</feature>
<dbReference type="PANTHER" id="PTHR11216:SF170">
    <property type="entry name" value="DYNAMIN ASSOCIATED PROTEIN 160, ISOFORM D"/>
    <property type="match status" value="1"/>
</dbReference>
<dbReference type="CDD" id="cd00052">
    <property type="entry name" value="EH"/>
    <property type="match status" value="3"/>
</dbReference>
<dbReference type="GO" id="GO:0005509">
    <property type="term" value="F:calcium ion binding"/>
    <property type="evidence" value="ECO:0007669"/>
    <property type="project" value="InterPro"/>
</dbReference>
<dbReference type="GO" id="GO:0005737">
    <property type="term" value="C:cytoplasm"/>
    <property type="evidence" value="ECO:0007669"/>
    <property type="project" value="TreeGrafter"/>
</dbReference>
<dbReference type="GO" id="GO:0016197">
    <property type="term" value="P:endosomal transport"/>
    <property type="evidence" value="ECO:0007669"/>
    <property type="project" value="TreeGrafter"/>
</dbReference>
<feature type="region of interest" description="Disordered" evidence="1">
    <location>
        <begin position="107"/>
        <end position="141"/>
    </location>
</feature>
<dbReference type="OrthoDB" id="524326at2759"/>
<dbReference type="EMBL" id="LK023346">
    <property type="protein sequence ID" value="CDS11710.1"/>
    <property type="molecule type" value="Genomic_DNA"/>
</dbReference>
<name>A0A077WWQ5_9FUNG</name>
<dbReference type="SUPFAM" id="SSF47473">
    <property type="entry name" value="EF-hand"/>
    <property type="match status" value="3"/>
</dbReference>
<feature type="compositionally biased region" description="Polar residues" evidence="1">
    <location>
        <begin position="701"/>
        <end position="714"/>
    </location>
</feature>
<dbReference type="InterPro" id="IPR002048">
    <property type="entry name" value="EF_hand_dom"/>
</dbReference>
<dbReference type="Pfam" id="PF12763">
    <property type="entry name" value="EH"/>
    <property type="match status" value="3"/>
</dbReference>
<reference evidence="4" key="1">
    <citation type="journal article" date="2014" name="Genome Announc.">
        <title>De novo whole-genome sequence and genome annotation of Lichtheimia ramosa.</title>
        <authorList>
            <person name="Linde J."/>
            <person name="Schwartze V."/>
            <person name="Binder U."/>
            <person name="Lass-Florl C."/>
            <person name="Voigt K."/>
            <person name="Horn F."/>
        </authorList>
    </citation>
    <scope>NUCLEOTIDE SEQUENCE</scope>
    <source>
        <strain evidence="4">JMRC FSU:6197</strain>
    </source>
</reference>
<feature type="domain" description="EF-hand" evidence="3">
    <location>
        <begin position="180"/>
        <end position="215"/>
    </location>
</feature>
<feature type="compositionally biased region" description="Basic and acidic residues" evidence="1">
    <location>
        <begin position="576"/>
        <end position="585"/>
    </location>
</feature>
<feature type="compositionally biased region" description="Low complexity" evidence="1">
    <location>
        <begin position="114"/>
        <end position="123"/>
    </location>
</feature>
<proteinExistence type="predicted"/>
<feature type="compositionally biased region" description="Low complexity" evidence="1">
    <location>
        <begin position="766"/>
        <end position="776"/>
    </location>
</feature>
<accession>A0A077WWQ5</accession>
<feature type="domain" description="EF-hand" evidence="3">
    <location>
        <begin position="310"/>
        <end position="345"/>
    </location>
</feature>
<feature type="domain" description="EH" evidence="2">
    <location>
        <begin position="277"/>
        <end position="355"/>
    </location>
</feature>
<dbReference type="PANTHER" id="PTHR11216">
    <property type="entry name" value="EH DOMAIN"/>
    <property type="match status" value="1"/>
</dbReference>
<dbReference type="GO" id="GO:0006897">
    <property type="term" value="P:endocytosis"/>
    <property type="evidence" value="ECO:0007669"/>
    <property type="project" value="TreeGrafter"/>
</dbReference>
<feature type="region of interest" description="Disordered" evidence="1">
    <location>
        <begin position="519"/>
        <end position="809"/>
    </location>
</feature>
<feature type="domain" description="EH" evidence="2">
    <location>
        <begin position="148"/>
        <end position="236"/>
    </location>
</feature>
<evidence type="ECO:0000259" key="3">
    <source>
        <dbReference type="PROSITE" id="PS50222"/>
    </source>
</evidence>
<dbReference type="InterPro" id="IPR000261">
    <property type="entry name" value="EH_dom"/>
</dbReference>
<evidence type="ECO:0000313" key="4">
    <source>
        <dbReference type="EMBL" id="CDS11710.1"/>
    </source>
</evidence>
<feature type="region of interest" description="Disordered" evidence="1">
    <location>
        <begin position="352"/>
        <end position="423"/>
    </location>
</feature>
<protein>
    <submittedName>
        <fullName evidence="4">Uncharacterized protein</fullName>
    </submittedName>
</protein>
<organism evidence="4">
    <name type="scientific">Lichtheimia ramosa</name>
    <dbReference type="NCBI Taxonomy" id="688394"/>
    <lineage>
        <taxon>Eukaryota</taxon>
        <taxon>Fungi</taxon>
        <taxon>Fungi incertae sedis</taxon>
        <taxon>Mucoromycota</taxon>
        <taxon>Mucoromycotina</taxon>
        <taxon>Mucoromycetes</taxon>
        <taxon>Mucorales</taxon>
        <taxon>Lichtheimiaceae</taxon>
        <taxon>Lichtheimia</taxon>
    </lineage>
</organism>
<evidence type="ECO:0000259" key="2">
    <source>
        <dbReference type="PROSITE" id="PS50031"/>
    </source>
</evidence>
<dbReference type="AlphaFoldDB" id="A0A077WWQ5"/>
<sequence>MQLNSNVASWETLLDPQEKTSYVELFRTADTENKGVLLKDEAMDFFKKSNVPNNILGEATADRDNKGFLTDQEFCIAMKLIACAQHGILPASPVLTTTVPLPQLEGVHVRPAIPTTNRPSTPRSNPPPSASPNLQAASPGSDVLLPDERAHYINLFQSSGPVDGILIGEKAKEIFLRSNLQPSTLHQIWSLADTRKSGTLNQTEFIIAMHYITRVLAGHPLPPSLPASIYAAAATGRMKSPVMSHQSPTIRRQDTMPFTGGQSHHPGRGDLDISSDEFNKYKKFFEQLDTNHSGFISGGDAVVFFRHSKLSESDLARIWDLADTNQTGQLNLQQFAVAMHLINRRMSGGQIPTTLSDNGLARHPSFMNTQTQSTAPPTTQTTTNQSFDLLGLSTNEPTAPPATQSSSQPIAATESVSNIGSQRNELESTLASIRSETQSQIARNDQLRSQVDTEAQAIRQLQETITREKESLEALKRAATDAERELEQHKNKKNELTQELRVLKQEHNHYNQRLEHAQNELQKTSISSPVSAKEQPTSASSPNNMFSLSTAPPGELFSSVNQHSTGSPSLSPAAKKGFDPFEGFKKGTSSATSSPIATLNRLKEESDNKQQSRSGTPNVDISDIEAKFPDLSTMEHNFQPSSPANAAAHPAPPVSSSSKTSTPAATPKQSSASIPQQQQQQPTSPFLHHNQSISQQQQQQPLTRQATLSPSQAKSVAKYGFDLSAFEDDEPSTTTTTNTAPPPSGSLKDDLHSLISSPATTGSTPQQQQQQQQQQQPTNTSFDDIFSVNPNQNKPAPEKKPTFDEMFFS</sequence>
<feature type="compositionally biased region" description="Polar residues" evidence="1">
    <location>
        <begin position="754"/>
        <end position="765"/>
    </location>
</feature>
<feature type="compositionally biased region" description="Polar residues" evidence="1">
    <location>
        <begin position="777"/>
        <end position="794"/>
    </location>
</feature>
<dbReference type="PROSITE" id="PS50031">
    <property type="entry name" value="EH"/>
    <property type="match status" value="2"/>
</dbReference>
<dbReference type="GO" id="GO:0005886">
    <property type="term" value="C:plasma membrane"/>
    <property type="evidence" value="ECO:0007669"/>
    <property type="project" value="TreeGrafter"/>
</dbReference>